<dbReference type="EMBL" id="CM042057">
    <property type="protein sequence ID" value="KAI3692729.1"/>
    <property type="molecule type" value="Genomic_DNA"/>
</dbReference>
<name>A0ACB8Z414_ARCLA</name>
<reference evidence="1 2" key="2">
    <citation type="journal article" date="2022" name="Mol. Ecol. Resour.">
        <title>The genomes of chicory, endive, great burdock and yacon provide insights into Asteraceae paleo-polyploidization history and plant inulin production.</title>
        <authorList>
            <person name="Fan W."/>
            <person name="Wang S."/>
            <person name="Wang H."/>
            <person name="Wang A."/>
            <person name="Jiang F."/>
            <person name="Liu H."/>
            <person name="Zhao H."/>
            <person name="Xu D."/>
            <person name="Zhang Y."/>
        </authorList>
    </citation>
    <scope>NUCLEOTIDE SEQUENCE [LARGE SCALE GENOMIC DNA]</scope>
    <source>
        <strain evidence="2">cv. Niubang</strain>
    </source>
</reference>
<keyword evidence="2" id="KW-1185">Reference proteome</keyword>
<evidence type="ECO:0000313" key="1">
    <source>
        <dbReference type="EMBL" id="KAI3692729.1"/>
    </source>
</evidence>
<proteinExistence type="predicted"/>
<reference evidence="2" key="1">
    <citation type="journal article" date="2022" name="Mol. Ecol. Resour.">
        <title>The genomes of chicory, endive, great burdock and yacon provide insights into Asteraceae palaeo-polyploidization history and plant inulin production.</title>
        <authorList>
            <person name="Fan W."/>
            <person name="Wang S."/>
            <person name="Wang H."/>
            <person name="Wang A."/>
            <person name="Jiang F."/>
            <person name="Liu H."/>
            <person name="Zhao H."/>
            <person name="Xu D."/>
            <person name="Zhang Y."/>
        </authorList>
    </citation>
    <scope>NUCLEOTIDE SEQUENCE [LARGE SCALE GENOMIC DNA]</scope>
    <source>
        <strain evidence="2">cv. Niubang</strain>
    </source>
</reference>
<accession>A0ACB8Z414</accession>
<comment type="caution">
    <text evidence="1">The sequence shown here is derived from an EMBL/GenBank/DDBJ whole genome shotgun (WGS) entry which is preliminary data.</text>
</comment>
<gene>
    <name evidence="1" type="ORF">L6452_32551</name>
</gene>
<protein>
    <submittedName>
        <fullName evidence="1">Uncharacterized protein</fullName>
    </submittedName>
</protein>
<dbReference type="Proteomes" id="UP001055879">
    <property type="component" value="Linkage Group LG11"/>
</dbReference>
<organism evidence="1 2">
    <name type="scientific">Arctium lappa</name>
    <name type="common">Greater burdock</name>
    <name type="synonym">Lappa major</name>
    <dbReference type="NCBI Taxonomy" id="4217"/>
    <lineage>
        <taxon>Eukaryota</taxon>
        <taxon>Viridiplantae</taxon>
        <taxon>Streptophyta</taxon>
        <taxon>Embryophyta</taxon>
        <taxon>Tracheophyta</taxon>
        <taxon>Spermatophyta</taxon>
        <taxon>Magnoliopsida</taxon>
        <taxon>eudicotyledons</taxon>
        <taxon>Gunneridae</taxon>
        <taxon>Pentapetalae</taxon>
        <taxon>asterids</taxon>
        <taxon>campanulids</taxon>
        <taxon>Asterales</taxon>
        <taxon>Asteraceae</taxon>
        <taxon>Carduoideae</taxon>
        <taxon>Cardueae</taxon>
        <taxon>Arctiinae</taxon>
        <taxon>Arctium</taxon>
    </lineage>
</organism>
<sequence length="316" mass="35937">MLKHKKEELSLVQLGSHLRIEESLQAQETEKPTIKEVFVPSVNMVEEVKSNNFKGKRKFNEAKKGPNKKVKLTCWTCGMTVHLKRDCWVVKNKNGTSTSGGGQGSKDQYPRQGQFIDFGYNSNLNYVPPIFESFYMQDDDDVWWIDTGASSHVCKNRHWLTSLEPVEDGSVLHMGNESNAPILGRGLVKIEFSSSKIIELLDVLFVPQIRKNLVSDALFDETRFSSIPRTKDLVPSTSVTSEVEEQAIVPTETPMLRRSKRGRIEKSFGPYFQVYLVVGSRDEIGSQFSYCYSIEEDPKSFDEAMKYQDIISGKKQ</sequence>
<evidence type="ECO:0000313" key="2">
    <source>
        <dbReference type="Proteomes" id="UP001055879"/>
    </source>
</evidence>